<evidence type="ECO:0000313" key="2">
    <source>
        <dbReference type="Proteomes" id="UP001433508"/>
    </source>
</evidence>
<proteinExistence type="predicted"/>
<organism evidence="1 2">
    <name type="scientific">Lipomyces kononenkoae</name>
    <name type="common">Yeast</name>
    <dbReference type="NCBI Taxonomy" id="34357"/>
    <lineage>
        <taxon>Eukaryota</taxon>
        <taxon>Fungi</taxon>
        <taxon>Dikarya</taxon>
        <taxon>Ascomycota</taxon>
        <taxon>Saccharomycotina</taxon>
        <taxon>Lipomycetes</taxon>
        <taxon>Lipomycetales</taxon>
        <taxon>Lipomycetaceae</taxon>
        <taxon>Lipomyces</taxon>
    </lineage>
</organism>
<keyword evidence="2" id="KW-1185">Reference proteome</keyword>
<gene>
    <name evidence="1" type="ORF">V1525DRAFT_350900</name>
</gene>
<comment type="caution">
    <text evidence="1">The sequence shown here is derived from an EMBL/GenBank/DDBJ whole genome shotgun (WGS) entry which is preliminary data.</text>
</comment>
<reference evidence="2" key="1">
    <citation type="journal article" date="2024" name="Front. Bioeng. Biotechnol.">
        <title>Genome-scale model development and genomic sequencing of the oleaginous clade Lipomyces.</title>
        <authorList>
            <person name="Czajka J.J."/>
            <person name="Han Y."/>
            <person name="Kim J."/>
            <person name="Mondo S.J."/>
            <person name="Hofstad B.A."/>
            <person name="Robles A."/>
            <person name="Haridas S."/>
            <person name="Riley R."/>
            <person name="LaButti K."/>
            <person name="Pangilinan J."/>
            <person name="Andreopoulos W."/>
            <person name="Lipzen A."/>
            <person name="Yan J."/>
            <person name="Wang M."/>
            <person name="Ng V."/>
            <person name="Grigoriev I.V."/>
            <person name="Spatafora J.W."/>
            <person name="Magnuson J.K."/>
            <person name="Baker S.E."/>
            <person name="Pomraning K.R."/>
        </authorList>
    </citation>
    <scope>NUCLEOTIDE SEQUENCE [LARGE SCALE GENOMIC DNA]</scope>
    <source>
        <strain evidence="2">CBS 7786</strain>
    </source>
</reference>
<name>A0ACC3SRQ7_LIPKO</name>
<protein>
    <submittedName>
        <fullName evidence="1">Uncharacterized protein</fullName>
    </submittedName>
</protein>
<dbReference type="EMBL" id="MU971525">
    <property type="protein sequence ID" value="KAK9234051.1"/>
    <property type="molecule type" value="Genomic_DNA"/>
</dbReference>
<dbReference type="Proteomes" id="UP001433508">
    <property type="component" value="Unassembled WGS sequence"/>
</dbReference>
<accession>A0ACC3SRQ7</accession>
<evidence type="ECO:0000313" key="1">
    <source>
        <dbReference type="EMBL" id="KAK9234051.1"/>
    </source>
</evidence>
<sequence>MGFRQAPVPLTPPKTNLAGKTVIVTGANSGLGLEASRQFLVLGASRLILAVRTISKGEAVRQELLDDSLVKKNNPNAEVKVMPLDLSDYKSVIAFAADVKKELGLLHIVLLNAGLNIMNWQKSASGHELTLQVNYLSNALLALELLPLLEQTAVDEKTSTRLSWVGSQAQVFSSLNKTPLESEDESILRHFDDKAKFRSFYRYADSKLLVSMFVQELAKHIPQDKVVINHMCPGMVRTNIDAGIPSYLKPIVGLVKKLRGRTAEEGARILVYAAAVAGPDTHGAFIVDNQIAPHKIAPIMQTESGKQMQQKLWDETLAELIKVDKAIGDLQLQS</sequence>